<dbReference type="EMBL" id="CP147846">
    <property type="protein sequence ID" value="WXG67214.1"/>
    <property type="molecule type" value="Genomic_DNA"/>
</dbReference>
<organism evidence="3 4">
    <name type="scientific">Rhodococcus sovatensis</name>
    <dbReference type="NCBI Taxonomy" id="1805840"/>
    <lineage>
        <taxon>Bacteria</taxon>
        <taxon>Bacillati</taxon>
        <taxon>Actinomycetota</taxon>
        <taxon>Actinomycetes</taxon>
        <taxon>Mycobacteriales</taxon>
        <taxon>Nocardiaceae</taxon>
        <taxon>Rhodococcus</taxon>
    </lineage>
</organism>
<proteinExistence type="predicted"/>
<feature type="compositionally biased region" description="Basic residues" evidence="1">
    <location>
        <begin position="66"/>
        <end position="79"/>
    </location>
</feature>
<accession>A0ABZ2PE73</accession>
<keyword evidence="4" id="KW-1185">Reference proteome</keyword>
<evidence type="ECO:0000313" key="3">
    <source>
        <dbReference type="EMBL" id="WXG67214.1"/>
    </source>
</evidence>
<feature type="region of interest" description="Disordered" evidence="1">
    <location>
        <begin position="56"/>
        <end position="79"/>
    </location>
</feature>
<evidence type="ECO:0000256" key="2">
    <source>
        <dbReference type="SAM" id="SignalP"/>
    </source>
</evidence>
<protein>
    <recommendedName>
        <fullName evidence="5">MspA protein</fullName>
    </recommendedName>
</protein>
<dbReference type="RefSeq" id="WP_338886636.1">
    <property type="nucleotide sequence ID" value="NZ_CP147846.1"/>
</dbReference>
<evidence type="ECO:0000256" key="1">
    <source>
        <dbReference type="SAM" id="MobiDB-lite"/>
    </source>
</evidence>
<feature type="signal peptide" evidence="2">
    <location>
        <begin position="1"/>
        <end position="26"/>
    </location>
</feature>
<reference evidence="3 4" key="1">
    <citation type="submission" date="2024-03" db="EMBL/GenBank/DDBJ databases">
        <title>Natural products discovery in diverse microorganisms through a two-stage MS feature dereplication strategy.</title>
        <authorList>
            <person name="Zhang R."/>
        </authorList>
    </citation>
    <scope>NUCLEOTIDE SEQUENCE [LARGE SCALE GENOMIC DNA]</scope>
    <source>
        <strain evidence="3 4">18930</strain>
    </source>
</reference>
<dbReference type="Proteomes" id="UP001432000">
    <property type="component" value="Chromosome"/>
</dbReference>
<sequence length="99" mass="10588">MAIKHSRYWALAAASVVVVIFGSAQATGALWRDEVAVAGGTLNSGTLDIKVVPTAPRSTTMSSQRSVRRTSGRTAPRRPRYLSATRATLLSTTGCKVRR</sequence>
<keyword evidence="2" id="KW-0732">Signal</keyword>
<evidence type="ECO:0008006" key="5">
    <source>
        <dbReference type="Google" id="ProtNLM"/>
    </source>
</evidence>
<feature type="compositionally biased region" description="Polar residues" evidence="1">
    <location>
        <begin position="56"/>
        <end position="65"/>
    </location>
</feature>
<feature type="chain" id="PRO_5046135243" description="MspA protein" evidence="2">
    <location>
        <begin position="27"/>
        <end position="99"/>
    </location>
</feature>
<name>A0ABZ2PE73_9NOCA</name>
<evidence type="ECO:0000313" key="4">
    <source>
        <dbReference type="Proteomes" id="UP001432000"/>
    </source>
</evidence>
<gene>
    <name evidence="3" type="ORF">WDS16_18405</name>
</gene>